<sequence length="309" mass="32920">MRALSILMAALLLAIVACGGGQPPRPHGELHIATGNVGGVYVVYGGAYARVLEKRAPGLRTHVLETEGSVENLHLISEGRADVAFALSDAAAEVDHPGGLPITALACLYENYVHIVVRADSDIRSLRDLTGKRVSLGAPGSGTASNASRVLGAAGLAAREVASENLDLVESANALADGSIDAFFWAGGLPTAALLDLQRRTQVRLVDIGDTAQELVRRHGDLYTVAEVPASVYALPGGVKTISVRNCLYAPKTMPEDRAYWLTRLLFEGQPELVTSHPEARRLDLRAAIGTYPVELHPGAARWFREAHR</sequence>
<dbReference type="NCBIfam" id="TIGR02122">
    <property type="entry name" value="TRAP_TAXI"/>
    <property type="match status" value="1"/>
</dbReference>
<dbReference type="Pfam" id="PF16868">
    <property type="entry name" value="NMT1_3"/>
    <property type="match status" value="1"/>
</dbReference>
<dbReference type="Proteomes" id="UP001501218">
    <property type="component" value="Unassembled WGS sequence"/>
</dbReference>
<protein>
    <submittedName>
        <fullName evidence="1">TAXI family TRAP transporter solute-binding subunit</fullName>
    </submittedName>
</protein>
<organism evidence="1 2">
    <name type="scientific">Saccharopolyspora halophila</name>
    <dbReference type="NCBI Taxonomy" id="405551"/>
    <lineage>
        <taxon>Bacteria</taxon>
        <taxon>Bacillati</taxon>
        <taxon>Actinomycetota</taxon>
        <taxon>Actinomycetes</taxon>
        <taxon>Pseudonocardiales</taxon>
        <taxon>Pseudonocardiaceae</taxon>
        <taxon>Saccharopolyspora</taxon>
    </lineage>
</organism>
<dbReference type="EMBL" id="BAAARA010000024">
    <property type="protein sequence ID" value="GAA2363359.1"/>
    <property type="molecule type" value="Genomic_DNA"/>
</dbReference>
<accession>A0ABN3GX66</accession>
<dbReference type="PROSITE" id="PS51257">
    <property type="entry name" value="PROKAR_LIPOPROTEIN"/>
    <property type="match status" value="1"/>
</dbReference>
<dbReference type="Gene3D" id="3.40.190.10">
    <property type="entry name" value="Periplasmic binding protein-like II"/>
    <property type="match status" value="2"/>
</dbReference>
<evidence type="ECO:0000313" key="1">
    <source>
        <dbReference type="EMBL" id="GAA2363359.1"/>
    </source>
</evidence>
<reference evidence="1 2" key="1">
    <citation type="journal article" date="2019" name="Int. J. Syst. Evol. Microbiol.">
        <title>The Global Catalogue of Microorganisms (GCM) 10K type strain sequencing project: providing services to taxonomists for standard genome sequencing and annotation.</title>
        <authorList>
            <consortium name="The Broad Institute Genomics Platform"/>
            <consortium name="The Broad Institute Genome Sequencing Center for Infectious Disease"/>
            <person name="Wu L."/>
            <person name="Ma J."/>
        </authorList>
    </citation>
    <scope>NUCLEOTIDE SEQUENCE [LARGE SCALE GENOMIC DNA]</scope>
    <source>
        <strain evidence="1 2">JCM 16221</strain>
    </source>
</reference>
<dbReference type="SUPFAM" id="SSF53850">
    <property type="entry name" value="Periplasmic binding protein-like II"/>
    <property type="match status" value="1"/>
</dbReference>
<keyword evidence="2" id="KW-1185">Reference proteome</keyword>
<gene>
    <name evidence="1" type="ORF">GCM10009854_48840</name>
</gene>
<dbReference type="InterPro" id="IPR011852">
    <property type="entry name" value="TRAP_TAXI"/>
</dbReference>
<dbReference type="PANTHER" id="PTHR42941">
    <property type="entry name" value="SLL1037 PROTEIN"/>
    <property type="match status" value="1"/>
</dbReference>
<evidence type="ECO:0000313" key="2">
    <source>
        <dbReference type="Proteomes" id="UP001501218"/>
    </source>
</evidence>
<dbReference type="PANTHER" id="PTHR42941:SF1">
    <property type="entry name" value="SLL1037 PROTEIN"/>
    <property type="match status" value="1"/>
</dbReference>
<name>A0ABN3GX66_9PSEU</name>
<comment type="caution">
    <text evidence="1">The sequence shown here is derived from an EMBL/GenBank/DDBJ whole genome shotgun (WGS) entry which is preliminary data.</text>
</comment>
<proteinExistence type="predicted"/>